<accession>A0ABU3F6P9</accession>
<dbReference type="RefSeq" id="WP_231421148.1">
    <property type="nucleotide sequence ID" value="NZ_JARPYF010000029.1"/>
</dbReference>
<dbReference type="Proteomes" id="UP001252875">
    <property type="component" value="Unassembled WGS sequence"/>
</dbReference>
<reference evidence="1 2" key="1">
    <citation type="submission" date="2023-03" db="EMBL/GenBank/DDBJ databases">
        <authorList>
            <person name="Shen W."/>
            <person name="Cai J."/>
        </authorList>
    </citation>
    <scope>NUCLEOTIDE SEQUENCE [LARGE SCALE GENOMIC DNA]</scope>
    <source>
        <strain evidence="1 2">D6-4</strain>
    </source>
</reference>
<organism evidence="1 2">
    <name type="scientific">Enterococcus hulanensis</name>
    <dbReference type="NCBI Taxonomy" id="2559929"/>
    <lineage>
        <taxon>Bacteria</taxon>
        <taxon>Bacillati</taxon>
        <taxon>Bacillota</taxon>
        <taxon>Bacilli</taxon>
        <taxon>Lactobacillales</taxon>
        <taxon>Enterococcaceae</taxon>
        <taxon>Enterococcus</taxon>
    </lineage>
</organism>
<gene>
    <name evidence="1" type="ORF">P7D85_22770</name>
</gene>
<keyword evidence="1" id="KW-0808">Transferase</keyword>
<dbReference type="InterPro" id="IPR002052">
    <property type="entry name" value="DNA_methylase_N6_adenine_CS"/>
</dbReference>
<dbReference type="EMBL" id="JARPYI010000027">
    <property type="protein sequence ID" value="MDT2602597.1"/>
    <property type="molecule type" value="Genomic_DNA"/>
</dbReference>
<comment type="caution">
    <text evidence="1">The sequence shown here is derived from an EMBL/GenBank/DDBJ whole genome shotgun (WGS) entry which is preliminary data.</text>
</comment>
<name>A0ABU3F6P9_9ENTE</name>
<evidence type="ECO:0000313" key="2">
    <source>
        <dbReference type="Proteomes" id="UP001252875"/>
    </source>
</evidence>
<proteinExistence type="predicted"/>
<dbReference type="GO" id="GO:0032259">
    <property type="term" value="P:methylation"/>
    <property type="evidence" value="ECO:0007669"/>
    <property type="project" value="UniProtKB-KW"/>
</dbReference>
<dbReference type="PROSITE" id="PS00092">
    <property type="entry name" value="N6_MTASE"/>
    <property type="match status" value="1"/>
</dbReference>
<dbReference type="Pfam" id="PF13651">
    <property type="entry name" value="EcoRI_methylase"/>
    <property type="match status" value="1"/>
</dbReference>
<protein>
    <submittedName>
        <fullName evidence="1">Adenine-specific methyltransferase EcoRI family protein</fullName>
    </submittedName>
</protein>
<keyword evidence="2" id="KW-1185">Reference proteome</keyword>
<evidence type="ECO:0000313" key="1">
    <source>
        <dbReference type="EMBL" id="MDT2602597.1"/>
    </source>
</evidence>
<keyword evidence="1" id="KW-0489">Methyltransferase</keyword>
<dbReference type="GO" id="GO:0008168">
    <property type="term" value="F:methyltransferase activity"/>
    <property type="evidence" value="ECO:0007669"/>
    <property type="project" value="UniProtKB-KW"/>
</dbReference>
<dbReference type="InterPro" id="IPR025247">
    <property type="entry name" value="EcoRI-like_methylase"/>
</dbReference>
<sequence length="337" mass="38949">MATGKTNTALGLAKADKNDEFYTLLEDIETEMVYYRDQFQGKTIFLNCDDPEESNFWKYFSLNFDFLGLKGLISTHYVYENEEGPAYMLRYDAQAGTNDEKVTKKLLSGDGDFRSKECLELLEEADIVITNPPFSLWREYLATLVEYEKQFIILGNLNAVTYQDVFPLIKNNKLWWGVSRNGSGSMWFRVPKDAPDKTGQKIDEKGNRYQTIGTTCWYTNMEHKQRHEELILTKFYESNENDYPYYDNYNAIEVSRVVNIPMDYEGAMGVPITFLGKYNPDQFEIIGATESEGKGFSSGLWDSDSKFAQSVVDGKRKYKRLFIKNKNPITKQEILGL</sequence>